<comment type="pathway">
    <text evidence="1">Hormone biosynthesis.</text>
</comment>
<evidence type="ECO:0000256" key="8">
    <source>
        <dbReference type="ARBA" id="ARBA00074993"/>
    </source>
</evidence>
<dbReference type="SUPFAM" id="SSF51735">
    <property type="entry name" value="NAD(P)-binding Rossmann-fold domains"/>
    <property type="match status" value="1"/>
</dbReference>
<proteinExistence type="inferred from homology"/>
<dbReference type="PANTHER" id="PTHR24321">
    <property type="entry name" value="DEHYDROGENASES, SHORT CHAIN"/>
    <property type="match status" value="1"/>
</dbReference>
<dbReference type="AlphaFoldDB" id="A0A4Z1G542"/>
<dbReference type="InterPro" id="IPR002347">
    <property type="entry name" value="SDR_fam"/>
</dbReference>
<dbReference type="EMBL" id="PQXI01000018">
    <property type="protein sequence ID" value="TGO29131.1"/>
    <property type="molecule type" value="Genomic_DNA"/>
</dbReference>
<keyword evidence="5" id="KW-0843">Virulence</keyword>
<evidence type="ECO:0000256" key="2">
    <source>
        <dbReference type="ARBA" id="ARBA00006484"/>
    </source>
</evidence>
<evidence type="ECO:0000256" key="3">
    <source>
        <dbReference type="ARBA" id="ARBA00022857"/>
    </source>
</evidence>
<dbReference type="PROSITE" id="PS00061">
    <property type="entry name" value="ADH_SHORT"/>
    <property type="match status" value="1"/>
</dbReference>
<protein>
    <recommendedName>
        <fullName evidence="6">Short-chain dehydrogenase/reductase ABA4</fullName>
    </recommendedName>
    <alternativeName>
        <fullName evidence="8">Abscisic acid biosynthesis cluster protein 4</fullName>
    </alternativeName>
    <alternativeName>
        <fullName evidence="7">Short-chain dehydrogenase/reductase aba4</fullName>
    </alternativeName>
</protein>
<comment type="similarity">
    <text evidence="2">Belongs to the short-chain dehydrogenases/reductases (SDR) family.</text>
</comment>
<keyword evidence="4" id="KW-0560">Oxidoreductase</keyword>
<gene>
    <name evidence="9" type="ORF">BPAE_0018g00170</name>
</gene>
<dbReference type="InterPro" id="IPR020904">
    <property type="entry name" value="Sc_DH/Rdtase_CS"/>
</dbReference>
<evidence type="ECO:0000256" key="1">
    <source>
        <dbReference type="ARBA" id="ARBA00004972"/>
    </source>
</evidence>
<dbReference type="PRINTS" id="PR00080">
    <property type="entry name" value="SDRFAMILY"/>
</dbReference>
<comment type="caution">
    <text evidence="9">The sequence shown here is derived from an EMBL/GenBank/DDBJ whole genome shotgun (WGS) entry which is preliminary data.</text>
</comment>
<dbReference type="Gene3D" id="3.40.50.720">
    <property type="entry name" value="NAD(P)-binding Rossmann-like Domain"/>
    <property type="match status" value="1"/>
</dbReference>
<reference evidence="9 10" key="1">
    <citation type="submission" date="2017-12" db="EMBL/GenBank/DDBJ databases">
        <title>Comparative genomics of Botrytis spp.</title>
        <authorList>
            <person name="Valero-Jimenez C.A."/>
            <person name="Tapia P."/>
            <person name="Veloso J."/>
            <person name="Silva-Moreno E."/>
            <person name="Staats M."/>
            <person name="Valdes J.H."/>
            <person name="Van Kan J.A.L."/>
        </authorList>
    </citation>
    <scope>NUCLEOTIDE SEQUENCE [LARGE SCALE GENOMIC DNA]</scope>
    <source>
        <strain evidence="9 10">Bp0003</strain>
    </source>
</reference>
<dbReference type="Proteomes" id="UP000297910">
    <property type="component" value="Unassembled WGS sequence"/>
</dbReference>
<evidence type="ECO:0000313" key="10">
    <source>
        <dbReference type="Proteomes" id="UP000297910"/>
    </source>
</evidence>
<sequence>MTAIPLRDIDPIWDELALHLTSGTAGGGIGQQAIYSFAEAGARAIAIADINEENAQQAAETARKYATHPDFRTLIIGVDVADAESVQKMIDVTVKEFGLIDYAINWAGVDHLTNEPFAEASIEDFDKVMSVNTKGLMLCVRAEIKAMLAQETRKITSRSGERDIGREVILNVGSANSYAGLPAKMAYTVSKHAVMGLTKMAALDHAADGIRVNAVCPTWVRTPMVEEECRRNLTVMQMVEAIVPLKRMAEPEEIADVIVFLCSPSASYVTGTEIIIDAGVTLTVHMH</sequence>
<evidence type="ECO:0000256" key="4">
    <source>
        <dbReference type="ARBA" id="ARBA00023002"/>
    </source>
</evidence>
<evidence type="ECO:0000313" key="9">
    <source>
        <dbReference type="EMBL" id="TGO29131.1"/>
    </source>
</evidence>
<evidence type="ECO:0000256" key="7">
    <source>
        <dbReference type="ARBA" id="ARBA00069153"/>
    </source>
</evidence>
<dbReference type="CDD" id="cd05233">
    <property type="entry name" value="SDR_c"/>
    <property type="match status" value="1"/>
</dbReference>
<dbReference type="PRINTS" id="PR00081">
    <property type="entry name" value="GDHRDH"/>
</dbReference>
<organism evidence="9 10">
    <name type="scientific">Botrytis paeoniae</name>
    <dbReference type="NCBI Taxonomy" id="278948"/>
    <lineage>
        <taxon>Eukaryota</taxon>
        <taxon>Fungi</taxon>
        <taxon>Dikarya</taxon>
        <taxon>Ascomycota</taxon>
        <taxon>Pezizomycotina</taxon>
        <taxon>Leotiomycetes</taxon>
        <taxon>Helotiales</taxon>
        <taxon>Sclerotiniaceae</taxon>
        <taxon>Botrytis</taxon>
    </lineage>
</organism>
<dbReference type="GO" id="GO:0016491">
    <property type="term" value="F:oxidoreductase activity"/>
    <property type="evidence" value="ECO:0007669"/>
    <property type="project" value="UniProtKB-KW"/>
</dbReference>
<evidence type="ECO:0000256" key="5">
    <source>
        <dbReference type="ARBA" id="ARBA00023026"/>
    </source>
</evidence>
<dbReference type="PANTHER" id="PTHR24321:SF12">
    <property type="entry name" value="SHORT-CHAIN DEHYDROGENASE_REDUCTASE FAMILY, PUTATIVE (AFU_ORTHOLOGUE AFUA_5G14340)-RELATED"/>
    <property type="match status" value="1"/>
</dbReference>
<dbReference type="GO" id="GO:0009688">
    <property type="term" value="P:abscisic acid biosynthetic process"/>
    <property type="evidence" value="ECO:0007669"/>
    <property type="project" value="UniProtKB-ARBA"/>
</dbReference>
<keyword evidence="10" id="KW-1185">Reference proteome</keyword>
<name>A0A4Z1G542_9HELO</name>
<evidence type="ECO:0000256" key="6">
    <source>
        <dbReference type="ARBA" id="ARBA00068707"/>
    </source>
</evidence>
<dbReference type="InterPro" id="IPR036291">
    <property type="entry name" value="NAD(P)-bd_dom_sf"/>
</dbReference>
<accession>A0A4Z1G542</accession>
<keyword evidence="3" id="KW-0521">NADP</keyword>
<dbReference type="Pfam" id="PF13561">
    <property type="entry name" value="adh_short_C2"/>
    <property type="match status" value="1"/>
</dbReference>
<dbReference type="FunFam" id="3.40.50.720:FF:000084">
    <property type="entry name" value="Short-chain dehydrogenase reductase"/>
    <property type="match status" value="1"/>
</dbReference>